<proteinExistence type="predicted"/>
<accession>A0A9W9MF79</accession>
<dbReference type="Proteomes" id="UP001150904">
    <property type="component" value="Unassembled WGS sequence"/>
</dbReference>
<name>A0A9W9MF79_9EURO</name>
<dbReference type="EMBL" id="JAPQKR010000014">
    <property type="protein sequence ID" value="KAJ5198112.1"/>
    <property type="molecule type" value="Genomic_DNA"/>
</dbReference>
<dbReference type="GeneID" id="83181592"/>
<dbReference type="OrthoDB" id="5343383at2759"/>
<reference evidence="1" key="1">
    <citation type="submission" date="2022-12" db="EMBL/GenBank/DDBJ databases">
        <authorList>
            <person name="Petersen C."/>
        </authorList>
    </citation>
    <scope>NUCLEOTIDE SEQUENCE</scope>
    <source>
        <strain evidence="1">IBT 15544</strain>
    </source>
</reference>
<organism evidence="1 2">
    <name type="scientific">Penicillium cinerascens</name>
    <dbReference type="NCBI Taxonomy" id="70096"/>
    <lineage>
        <taxon>Eukaryota</taxon>
        <taxon>Fungi</taxon>
        <taxon>Dikarya</taxon>
        <taxon>Ascomycota</taxon>
        <taxon>Pezizomycotina</taxon>
        <taxon>Eurotiomycetes</taxon>
        <taxon>Eurotiomycetidae</taxon>
        <taxon>Eurotiales</taxon>
        <taxon>Aspergillaceae</taxon>
        <taxon>Penicillium</taxon>
    </lineage>
</organism>
<sequence length="286" mass="33560">MATSPQEDQNEVQNIAADFHVPRIPYNEDTIVNIISDIYRVYLQLNYISDWEVAWAPEEGHAINQGLCEELHINPVVISLMKRLPYLRFSGIAADIEFIYPYSRAFVYLEDYEIRGGRDPDRFSYEEPRPSCLLPQEIALTCSIDEGIHVILDTKDNTIRVWSFDESPPGDDIENYRNYYPHHAPTYLASYLQQVRSLEIIPSVSRETRKLYNKHYPELYAKIKKVLQEQYGWPYDFQEAAWKAASKVTWKRIDLGDPDYETDNDDELEPEVLANGKDDYSFYLWH</sequence>
<evidence type="ECO:0000313" key="1">
    <source>
        <dbReference type="EMBL" id="KAJ5198112.1"/>
    </source>
</evidence>
<gene>
    <name evidence="1" type="ORF">N7498_007229</name>
</gene>
<comment type="caution">
    <text evidence="1">The sequence shown here is derived from an EMBL/GenBank/DDBJ whole genome shotgun (WGS) entry which is preliminary data.</text>
</comment>
<dbReference type="RefSeq" id="XP_058306540.1">
    <property type="nucleotide sequence ID" value="XM_058454291.1"/>
</dbReference>
<evidence type="ECO:0000313" key="2">
    <source>
        <dbReference type="Proteomes" id="UP001150904"/>
    </source>
</evidence>
<dbReference type="AlphaFoldDB" id="A0A9W9MF79"/>
<protein>
    <submittedName>
        <fullName evidence="1">Uncharacterized protein</fullName>
    </submittedName>
</protein>
<keyword evidence="2" id="KW-1185">Reference proteome</keyword>
<reference evidence="1" key="2">
    <citation type="journal article" date="2023" name="IMA Fungus">
        <title>Comparative genomic study of the Penicillium genus elucidates a diverse pangenome and 15 lateral gene transfer events.</title>
        <authorList>
            <person name="Petersen C."/>
            <person name="Sorensen T."/>
            <person name="Nielsen M.R."/>
            <person name="Sondergaard T.E."/>
            <person name="Sorensen J.L."/>
            <person name="Fitzpatrick D.A."/>
            <person name="Frisvad J.C."/>
            <person name="Nielsen K.L."/>
        </authorList>
    </citation>
    <scope>NUCLEOTIDE SEQUENCE</scope>
    <source>
        <strain evidence="1">IBT 15544</strain>
    </source>
</reference>